<feature type="domain" description="EGF-like" evidence="14">
    <location>
        <begin position="1730"/>
        <end position="1771"/>
    </location>
</feature>
<comment type="caution">
    <text evidence="11">Lacks conserved residue(s) required for the propagation of feature annotation.</text>
</comment>
<evidence type="ECO:0000256" key="8">
    <source>
        <dbReference type="ARBA" id="ARBA00022837"/>
    </source>
</evidence>
<dbReference type="PROSITE" id="PS00010">
    <property type="entry name" value="ASX_HYDROXYL"/>
    <property type="match status" value="4"/>
</dbReference>
<evidence type="ECO:0000256" key="4">
    <source>
        <dbReference type="ARBA" id="ARBA00022530"/>
    </source>
</evidence>
<dbReference type="Proteomes" id="UP000887458">
    <property type="component" value="Unassembled WGS sequence"/>
</dbReference>
<dbReference type="EMBL" id="NJHN03000017">
    <property type="protein sequence ID" value="KAH9425590.1"/>
    <property type="molecule type" value="Genomic_DNA"/>
</dbReference>
<dbReference type="InterPro" id="IPR000742">
    <property type="entry name" value="EGF"/>
</dbReference>
<keyword evidence="9" id="KW-1015">Disulfide bond</keyword>
<accession>A0ABQ8JT35</accession>
<keyword evidence="13" id="KW-0812">Transmembrane</keyword>
<evidence type="ECO:0000256" key="6">
    <source>
        <dbReference type="ARBA" id="ARBA00022729"/>
    </source>
</evidence>
<dbReference type="InterPro" id="IPR001881">
    <property type="entry name" value="EGF-like_Ca-bd_dom"/>
</dbReference>
<reference evidence="15 16" key="2">
    <citation type="journal article" date="2022" name="Mol. Biol. Evol.">
        <title>Comparative Genomics Reveals Insights into the Divergent Evolution of Astigmatic Mites and Household Pest Adaptations.</title>
        <authorList>
            <person name="Xiong Q."/>
            <person name="Wan A.T."/>
            <person name="Liu X."/>
            <person name="Fung C.S."/>
            <person name="Xiao X."/>
            <person name="Malainual N."/>
            <person name="Hou J."/>
            <person name="Wang L."/>
            <person name="Wang M."/>
            <person name="Yang K.Y."/>
            <person name="Cui Y."/>
            <person name="Leung E.L."/>
            <person name="Nong W."/>
            <person name="Shin S.K."/>
            <person name="Au S.W."/>
            <person name="Jeong K.Y."/>
            <person name="Chew F.T."/>
            <person name="Hui J.H."/>
            <person name="Leung T.F."/>
            <person name="Tungtrongchitr A."/>
            <person name="Zhong N."/>
            <person name="Liu Z."/>
            <person name="Tsui S.K."/>
        </authorList>
    </citation>
    <scope>NUCLEOTIDE SEQUENCE [LARGE SCALE GENOMIC DNA]</scope>
    <source>
        <strain evidence="15">Derp</strain>
    </source>
</reference>
<dbReference type="PANTHER" id="PTHR24050">
    <property type="entry name" value="PA14 DOMAIN-CONTAINING PROTEIN"/>
    <property type="match status" value="1"/>
</dbReference>
<evidence type="ECO:0000256" key="12">
    <source>
        <dbReference type="SAM" id="MobiDB-lite"/>
    </source>
</evidence>
<dbReference type="SMART" id="SM00181">
    <property type="entry name" value="EGF"/>
    <property type="match status" value="9"/>
</dbReference>
<dbReference type="Gene3D" id="2.10.25.10">
    <property type="entry name" value="Laminin"/>
    <property type="match status" value="13"/>
</dbReference>
<dbReference type="InterPro" id="IPR026823">
    <property type="entry name" value="cEGF"/>
</dbReference>
<dbReference type="InterPro" id="IPR055088">
    <property type="entry name" value="Fibulin_C"/>
</dbReference>
<dbReference type="Pfam" id="PF22914">
    <property type="entry name" value="Fibulin_C"/>
    <property type="match status" value="1"/>
</dbReference>
<comment type="similarity">
    <text evidence="2">Belongs to the fibulin family.</text>
</comment>
<evidence type="ECO:0000313" key="15">
    <source>
        <dbReference type="EMBL" id="KAH9425590.1"/>
    </source>
</evidence>
<dbReference type="PROSITE" id="PS01187">
    <property type="entry name" value="EGF_CA"/>
    <property type="match status" value="4"/>
</dbReference>
<comment type="subcellular location">
    <subcellularLocation>
        <location evidence="1">Secreted</location>
        <location evidence="1">Extracellular space</location>
        <location evidence="1">Extracellular matrix</location>
    </subcellularLocation>
</comment>
<feature type="region of interest" description="Disordered" evidence="12">
    <location>
        <begin position="590"/>
        <end position="620"/>
    </location>
</feature>
<dbReference type="Pfam" id="PF07645">
    <property type="entry name" value="EGF_CA"/>
    <property type="match status" value="11"/>
</dbReference>
<keyword evidence="13" id="KW-1133">Transmembrane helix</keyword>
<dbReference type="SUPFAM" id="SSF57184">
    <property type="entry name" value="Growth factor receptor domain"/>
    <property type="match status" value="3"/>
</dbReference>
<dbReference type="PROSITE" id="PS01186">
    <property type="entry name" value="EGF_2"/>
    <property type="match status" value="2"/>
</dbReference>
<dbReference type="Pfam" id="PF12662">
    <property type="entry name" value="cEGF"/>
    <property type="match status" value="1"/>
</dbReference>
<dbReference type="PROSITE" id="PS50026">
    <property type="entry name" value="EGF_3"/>
    <property type="match status" value="3"/>
</dbReference>
<evidence type="ECO:0000256" key="11">
    <source>
        <dbReference type="PROSITE-ProRule" id="PRU00076"/>
    </source>
</evidence>
<keyword evidence="13" id="KW-0472">Membrane</keyword>
<dbReference type="InterPro" id="IPR052235">
    <property type="entry name" value="Nephronectin_domain"/>
</dbReference>
<gene>
    <name evidence="15" type="primary">FBLN2_1</name>
    <name evidence="15" type="ORF">DERP_004804</name>
</gene>
<evidence type="ECO:0000256" key="10">
    <source>
        <dbReference type="ARBA" id="ARBA00023180"/>
    </source>
</evidence>
<keyword evidence="16" id="KW-1185">Reference proteome</keyword>
<protein>
    <submittedName>
        <fullName evidence="15">Calcium ion binding</fullName>
    </submittedName>
</protein>
<evidence type="ECO:0000256" key="5">
    <source>
        <dbReference type="ARBA" id="ARBA00022536"/>
    </source>
</evidence>
<dbReference type="InterPro" id="IPR000152">
    <property type="entry name" value="EGF-type_Asp/Asn_hydroxyl_site"/>
</dbReference>
<keyword evidence="3" id="KW-0964">Secreted</keyword>
<feature type="non-terminal residue" evidence="15">
    <location>
        <position position="1"/>
    </location>
</feature>
<evidence type="ECO:0000256" key="7">
    <source>
        <dbReference type="ARBA" id="ARBA00022737"/>
    </source>
</evidence>
<dbReference type="SUPFAM" id="SSF57196">
    <property type="entry name" value="EGF/Laminin"/>
    <property type="match status" value="3"/>
</dbReference>
<dbReference type="InterPro" id="IPR049883">
    <property type="entry name" value="NOTCH1_EGF-like"/>
</dbReference>
<keyword evidence="5 11" id="KW-0245">EGF-like domain</keyword>
<evidence type="ECO:0000259" key="14">
    <source>
        <dbReference type="PROSITE" id="PS50026"/>
    </source>
</evidence>
<dbReference type="InterPro" id="IPR009030">
    <property type="entry name" value="Growth_fac_rcpt_cys_sf"/>
</dbReference>
<evidence type="ECO:0000256" key="13">
    <source>
        <dbReference type="SAM" id="Phobius"/>
    </source>
</evidence>
<keyword evidence="4" id="KW-0272">Extracellular matrix</keyword>
<keyword evidence="7" id="KW-0677">Repeat</keyword>
<evidence type="ECO:0000256" key="3">
    <source>
        <dbReference type="ARBA" id="ARBA00022525"/>
    </source>
</evidence>
<feature type="domain" description="EGF-like" evidence="14">
    <location>
        <begin position="1850"/>
        <end position="1887"/>
    </location>
</feature>
<evidence type="ECO:0000256" key="1">
    <source>
        <dbReference type="ARBA" id="ARBA00004498"/>
    </source>
</evidence>
<evidence type="ECO:0000256" key="2">
    <source>
        <dbReference type="ARBA" id="ARBA00006127"/>
    </source>
</evidence>
<dbReference type="PANTHER" id="PTHR24050:SF27">
    <property type="entry name" value="FIBRILLIN-1"/>
    <property type="match status" value="1"/>
</dbReference>
<keyword evidence="6" id="KW-0732">Signal</keyword>
<name>A0ABQ8JT35_DERPT</name>
<feature type="transmembrane region" description="Helical" evidence="13">
    <location>
        <begin position="544"/>
        <end position="567"/>
    </location>
</feature>
<reference evidence="15 16" key="1">
    <citation type="journal article" date="2018" name="J. Allergy Clin. Immunol.">
        <title>High-quality assembly of Dermatophagoides pteronyssinus genome and transcriptome reveals a wide range of novel allergens.</title>
        <authorList>
            <person name="Liu X.Y."/>
            <person name="Yang K.Y."/>
            <person name="Wang M.Q."/>
            <person name="Kwok J.S."/>
            <person name="Zeng X."/>
            <person name="Yang Z."/>
            <person name="Xiao X.J."/>
            <person name="Lau C.P."/>
            <person name="Li Y."/>
            <person name="Huang Z.M."/>
            <person name="Ba J.G."/>
            <person name="Yim A.K."/>
            <person name="Ouyang C.Y."/>
            <person name="Ngai S.M."/>
            <person name="Chan T.F."/>
            <person name="Leung E.L."/>
            <person name="Liu L."/>
            <person name="Liu Z.G."/>
            <person name="Tsui S.K."/>
        </authorList>
    </citation>
    <scope>NUCLEOTIDE SEQUENCE [LARGE SCALE GENOMIC DNA]</scope>
    <source>
        <strain evidence="15">Derp</strain>
    </source>
</reference>
<sequence>TIISQPTRILNEKNITNSKKLLPSRIQQNSLFSVPKPMQYNSTMMTMTMTTTIDPLIDRLFRNGRETHDAFIKRIIMAAAIKAKEQQKLQNQIFYAMYSTTTAPTTTTTTTKTQILLPVLFTKPMMIKNQQWTPSSILQHPNKTLFQVVVNVGEKPIVLTDVTPTPITASFITTPLSEIIKATSMNPTIKLTTVASKIKFLNPGIHMMLKQMAENRKNITLNTFKHKQKDELAALLKKELDAKKAQLNQTKSISDSFNLVSNGGDLLYQSIDFNNKSNNNNNDNNKQIGTQTINRNVTKFIPTRHPSSMTTIIKNNDDLSLFGHSPNRFVSLRKPIKTSSTTTTTIRPLLTTSRSAVKIRIKNLTTTTKGPNLTPIFVYKNQTIDKNRQYPSKSYNHNDRSKQNQTVSTIATIIEETIPFEVNDAIIIDDNLKFMPNITTTTTTMSNNIDSDNNIFFDLNSDESRLSNTSVGWNNRSTNVLFNDDDKDSLAKHSIKLNELATNDRNITTISTSTQIPTPTSTHMNIGIITTPTNPSYRLTTERLAYILIGSCCALSVICLIIVAMSVRFKDMCDEYRHWKQAEKAALRWQQQQRLRMTASQHHHHHHQHPNQSHPSLTSSREMTSWFSLHPADYMAGPNNHLTNNRTNLFSNGNKTTRFNLPRYFRTNISNQQPLNVYDHKQQLQSSTKLPRTMTSLQSGHRASSTDHLLDTIFSSTKLSDIEPLTNTIGNNGLKQNQCCHCMNCSQTWIFRNDKHGDWCCQRGYYQPPKRNRLPFGAASSVNTFMRQLHMAARIMALDDNHGSSSSAANIQQQPNHLHNKLVNRNFTNKHLSGVSYFYNNNNNHNDIIIDDCFEEDDDDVVIVGNDVDILIPPDNNDDIDVNFESNFGVHNHHHQQQQNHIQSAAMAARKCFPSKSQSNLTTATTSIVADAKCKILGAVNNQYNGDECCKTGQIFSGRNECHMIPNINNVGVDRIHCLLQTTYCCLESTEQNFCHQIGLNFIKNRFIQDYLKGIVHQQNDGQTIKIYTNEFWSLLQSLYQCHMIDKNHSDEAFCCVGCVLGFASAIQRISEWNPTQVVHKMIHINIEEWCSNMNDNNVDMNNIGNLTRNFSNQTSKQKTYNNAASETCCQETVKAINSSIRWCHLRPAPCAHRCHESNDGSNNHIKCSCWEGYHLDDDQKSCIDNDECQESTHGCNIAYEMCSNTEGGYQCLPKMTDGLVQPDIIGNHDECSYGFYFNYSYNQCKDIDECAQGTHDCNHRYQVCMNIPGSWKCIQVGLECPKGFRRLGASTDFDTGCRDIDECREGINNCDYLNENCENNIGSFSCEEKPNITLRMISTHNTSSVFLAPISELLIKNKTEEYSPASLCPKGYHYIRFSASCEDIDECRIGQHNCDLSWNICVNLPGSYKCRPNIVKQTSNIIADFDDNDNGTDSNVNYYEFNNDTNYLNQNERKKINNYSLANMPVVCMEGYSRNPILNICDDIDECRRTLGPCPSNAFCHNTLGSYDCHCKAGFIKNQQTNKCDDIDECEQKLSHCPSTMRCVNTIGSFECIHQQQTSTRRNNFRKHQQCLDRQIFDPNQNKCVMNEKEKETSDSTSENLRSISRFTKPKIPDQMANNVEVDLNKLFSSDKKIQNSNVDQHVTKPNIQQLDRCKFGERMIKGECKAVVCGQGFFYNETEKRCQDMNECLEYSPCKIDEKCTNTIGSYRCSRKCNSGYRMSLNGHSCEDIDECAERSYSCPSNRICKNRLGSYSCECQNGFVSTRDGTCQDIDECEQGDELLCEYPETQRCINTIGSYHCECREGYRQVSDDKSIISPSSSSLSSSSLIITNMDDEHNNMNYNNIKCIDVDECQNRTLNKCHHLCQNYIGSYKCSCISGYKLDNDGFSCIDEDECKMFKTSLNHVDEYDDHMNDNDDFNDIIDIEEQSSLCYYKCVNVPGSFRCICPPGYESLREGSICRDIDECEQQDEVCNDNEFCLNIRGSYRCITITCPDGYFFEMKNKKCLRHQDGVMGFRDLSKPISYSFNYLSIISNIRIPKSLEYFDLVSLGGKVFAIPGVKYSLTLNSARPSRNGVRPARREDFILRRPRSDQIIVALIEPLQGPQDVDLELTISLYPDDKFSGMSKALIYIIVSEYSF</sequence>
<proteinExistence type="inferred from homology"/>
<keyword evidence="8" id="KW-0106">Calcium</keyword>
<feature type="domain" description="EGF-like" evidence="14">
    <location>
        <begin position="1484"/>
        <end position="1526"/>
    </location>
</feature>
<evidence type="ECO:0000256" key="9">
    <source>
        <dbReference type="ARBA" id="ARBA00023157"/>
    </source>
</evidence>
<keyword evidence="10" id="KW-0325">Glycoprotein</keyword>
<dbReference type="InterPro" id="IPR018097">
    <property type="entry name" value="EGF_Ca-bd_CS"/>
</dbReference>
<comment type="caution">
    <text evidence="15">The sequence shown here is derived from an EMBL/GenBank/DDBJ whole genome shotgun (WGS) entry which is preliminary data.</text>
</comment>
<dbReference type="SMART" id="SM00179">
    <property type="entry name" value="EGF_CA"/>
    <property type="match status" value="11"/>
</dbReference>
<dbReference type="CDD" id="cd00054">
    <property type="entry name" value="EGF_CA"/>
    <property type="match status" value="8"/>
</dbReference>
<evidence type="ECO:0000313" key="16">
    <source>
        <dbReference type="Proteomes" id="UP000887458"/>
    </source>
</evidence>
<organism evidence="15 16">
    <name type="scientific">Dermatophagoides pteronyssinus</name>
    <name type="common">European house dust mite</name>
    <dbReference type="NCBI Taxonomy" id="6956"/>
    <lineage>
        <taxon>Eukaryota</taxon>
        <taxon>Metazoa</taxon>
        <taxon>Ecdysozoa</taxon>
        <taxon>Arthropoda</taxon>
        <taxon>Chelicerata</taxon>
        <taxon>Arachnida</taxon>
        <taxon>Acari</taxon>
        <taxon>Acariformes</taxon>
        <taxon>Sarcoptiformes</taxon>
        <taxon>Astigmata</taxon>
        <taxon>Psoroptidia</taxon>
        <taxon>Analgoidea</taxon>
        <taxon>Pyroglyphidae</taxon>
        <taxon>Dermatophagoidinae</taxon>
        <taxon>Dermatophagoides</taxon>
    </lineage>
</organism>